<organism evidence="2 3">
    <name type="scientific">Gymnopilus dilepis</name>
    <dbReference type="NCBI Taxonomy" id="231916"/>
    <lineage>
        <taxon>Eukaryota</taxon>
        <taxon>Fungi</taxon>
        <taxon>Dikarya</taxon>
        <taxon>Basidiomycota</taxon>
        <taxon>Agaricomycotina</taxon>
        <taxon>Agaricomycetes</taxon>
        <taxon>Agaricomycetidae</taxon>
        <taxon>Agaricales</taxon>
        <taxon>Agaricineae</taxon>
        <taxon>Hymenogastraceae</taxon>
        <taxon>Gymnopilus</taxon>
    </lineage>
</organism>
<dbReference type="AlphaFoldDB" id="A0A409Y108"/>
<evidence type="ECO:0000313" key="2">
    <source>
        <dbReference type="EMBL" id="PPQ96692.1"/>
    </source>
</evidence>
<feature type="transmembrane region" description="Helical" evidence="1">
    <location>
        <begin position="267"/>
        <end position="288"/>
    </location>
</feature>
<comment type="caution">
    <text evidence="2">The sequence shown here is derived from an EMBL/GenBank/DDBJ whole genome shotgun (WGS) entry which is preliminary data.</text>
</comment>
<dbReference type="InParanoid" id="A0A409Y108"/>
<dbReference type="EMBL" id="NHYE01001335">
    <property type="protein sequence ID" value="PPQ96692.1"/>
    <property type="molecule type" value="Genomic_DNA"/>
</dbReference>
<sequence length="345" mass="38116">MTASHVPSRRGATMSVSVEPTALPITSFSAPGLVPGPNSLYETQMLGTMFAAILYGVVLMLCFECFKRLSKKAKERNVDIPSKSMRRFLVFFILVMFLLSTLSLIQGMLVAVTSIFEGNSFPTLPGGAPAVLPFSIWASDGFMLWRCAILYRGIEPFLRTLLLCFISLVWLAAFGSGMSLFFSSYSMRLPTLLIVSFSTILNIIVSAMIVIRLTRHKIYLRKVLGPGHGSPYTRIMAMTVESAALLIIVGIPYVFLVGIQNQDGSMMLLNLLPQICTISPLLIVSRVAKGRAAMDMPSELDEKAWKKMENHLGLGSLRFDSRTLSMNSIMSFPELKDPEIVHMVP</sequence>
<feature type="transmembrane region" description="Helical" evidence="1">
    <location>
        <begin position="45"/>
        <end position="66"/>
    </location>
</feature>
<evidence type="ECO:0000256" key="1">
    <source>
        <dbReference type="SAM" id="Phobius"/>
    </source>
</evidence>
<accession>A0A409Y108</accession>
<keyword evidence="1" id="KW-0472">Membrane</keyword>
<feature type="transmembrane region" description="Helical" evidence="1">
    <location>
        <begin position="87"/>
        <end position="116"/>
    </location>
</feature>
<dbReference type="OrthoDB" id="3267806at2759"/>
<proteinExistence type="predicted"/>
<feature type="transmembrane region" description="Helical" evidence="1">
    <location>
        <begin position="128"/>
        <end position="149"/>
    </location>
</feature>
<name>A0A409Y108_9AGAR</name>
<keyword evidence="1" id="KW-1133">Transmembrane helix</keyword>
<feature type="transmembrane region" description="Helical" evidence="1">
    <location>
        <begin position="161"/>
        <end position="185"/>
    </location>
</feature>
<evidence type="ECO:0008006" key="4">
    <source>
        <dbReference type="Google" id="ProtNLM"/>
    </source>
</evidence>
<keyword evidence="1" id="KW-0812">Transmembrane</keyword>
<dbReference type="STRING" id="231916.A0A409Y108"/>
<reference evidence="2 3" key="1">
    <citation type="journal article" date="2018" name="Evol. Lett.">
        <title>Horizontal gene cluster transfer increased hallucinogenic mushroom diversity.</title>
        <authorList>
            <person name="Reynolds H.T."/>
            <person name="Vijayakumar V."/>
            <person name="Gluck-Thaler E."/>
            <person name="Korotkin H.B."/>
            <person name="Matheny P.B."/>
            <person name="Slot J.C."/>
        </authorList>
    </citation>
    <scope>NUCLEOTIDE SEQUENCE [LARGE SCALE GENOMIC DNA]</scope>
    <source>
        <strain evidence="2 3">SRW20</strain>
    </source>
</reference>
<protein>
    <recommendedName>
        <fullName evidence="4">G protein-coupled receptor</fullName>
    </recommendedName>
</protein>
<gene>
    <name evidence="2" type="ORF">CVT26_010244</name>
</gene>
<dbReference type="Proteomes" id="UP000284706">
    <property type="component" value="Unassembled WGS sequence"/>
</dbReference>
<evidence type="ECO:0000313" key="3">
    <source>
        <dbReference type="Proteomes" id="UP000284706"/>
    </source>
</evidence>
<feature type="transmembrane region" description="Helical" evidence="1">
    <location>
        <begin position="191"/>
        <end position="214"/>
    </location>
</feature>
<feature type="transmembrane region" description="Helical" evidence="1">
    <location>
        <begin position="235"/>
        <end position="255"/>
    </location>
</feature>
<keyword evidence="3" id="KW-1185">Reference proteome</keyword>